<sequence length="81" mass="8949">MDGEATRFMAVKIVQQNTPRLRICERCWTTVAEGSVCRIFRHTDPGAPTDAPVFSYRHLDGDPACTGAQVPEDENEQGRAA</sequence>
<dbReference type="EMBL" id="FOUY01000036">
    <property type="protein sequence ID" value="SFO20192.1"/>
    <property type="molecule type" value="Genomic_DNA"/>
</dbReference>
<protein>
    <submittedName>
        <fullName evidence="1">Uncharacterized protein</fullName>
    </submittedName>
</protein>
<accession>A0A1I5F8X2</accession>
<evidence type="ECO:0000313" key="2">
    <source>
        <dbReference type="Proteomes" id="UP000199614"/>
    </source>
</evidence>
<reference evidence="1 2" key="1">
    <citation type="submission" date="2016-10" db="EMBL/GenBank/DDBJ databases">
        <authorList>
            <person name="de Groot N.N."/>
        </authorList>
    </citation>
    <scope>NUCLEOTIDE SEQUENCE [LARGE SCALE GENOMIC DNA]</scope>
    <source>
        <strain evidence="1 2">CGMCC 4.1877</strain>
    </source>
</reference>
<keyword evidence="2" id="KW-1185">Reference proteome</keyword>
<proteinExistence type="predicted"/>
<name>A0A1I5F8X2_PSUAM</name>
<dbReference type="STRING" id="260086.SAMN05216207_103619"/>
<dbReference type="AlphaFoldDB" id="A0A1I5F8X2"/>
<dbReference type="Proteomes" id="UP000199614">
    <property type="component" value="Unassembled WGS sequence"/>
</dbReference>
<organism evidence="1 2">
    <name type="scientific">Pseudonocardia ammonioxydans</name>
    <dbReference type="NCBI Taxonomy" id="260086"/>
    <lineage>
        <taxon>Bacteria</taxon>
        <taxon>Bacillati</taxon>
        <taxon>Actinomycetota</taxon>
        <taxon>Actinomycetes</taxon>
        <taxon>Pseudonocardiales</taxon>
        <taxon>Pseudonocardiaceae</taxon>
        <taxon>Pseudonocardia</taxon>
    </lineage>
</organism>
<gene>
    <name evidence="1" type="ORF">SAMN05216207_103619</name>
</gene>
<evidence type="ECO:0000313" key="1">
    <source>
        <dbReference type="EMBL" id="SFO20192.1"/>
    </source>
</evidence>